<dbReference type="EMBL" id="RBWX01000001">
    <property type="protein sequence ID" value="RKS94303.1"/>
    <property type="molecule type" value="Genomic_DNA"/>
</dbReference>
<evidence type="ECO:0000259" key="14">
    <source>
        <dbReference type="SMART" id="SM00965"/>
    </source>
</evidence>
<organism evidence="15 17">
    <name type="scientific">Sphingosinicella microcystinivorans</name>
    <dbReference type="NCBI Taxonomy" id="335406"/>
    <lineage>
        <taxon>Bacteria</taxon>
        <taxon>Pseudomonadati</taxon>
        <taxon>Pseudomonadota</taxon>
        <taxon>Alphaproteobacteria</taxon>
        <taxon>Sphingomonadales</taxon>
        <taxon>Sphingosinicellaceae</taxon>
        <taxon>Sphingosinicella</taxon>
    </lineage>
</organism>
<dbReference type="GO" id="GO:0009279">
    <property type="term" value="C:cell outer membrane"/>
    <property type="evidence" value="ECO:0007669"/>
    <property type="project" value="UniProtKB-SubCell"/>
</dbReference>
<keyword evidence="15" id="KW-0675">Receptor</keyword>
<dbReference type="InterPro" id="IPR000531">
    <property type="entry name" value="Beta-barrel_TonB"/>
</dbReference>
<name>A0AAD1G1U8_SPHMI</name>
<evidence type="ECO:0000256" key="4">
    <source>
        <dbReference type="ARBA" id="ARBA00022496"/>
    </source>
</evidence>
<evidence type="ECO:0000313" key="15">
    <source>
        <dbReference type="EMBL" id="BBE35277.1"/>
    </source>
</evidence>
<evidence type="ECO:0000313" key="16">
    <source>
        <dbReference type="EMBL" id="RKS94303.1"/>
    </source>
</evidence>
<evidence type="ECO:0000256" key="12">
    <source>
        <dbReference type="RuleBase" id="RU003357"/>
    </source>
</evidence>
<evidence type="ECO:0000256" key="13">
    <source>
        <dbReference type="SAM" id="SignalP"/>
    </source>
</evidence>
<accession>A0AAD1G1U8</accession>
<feature type="chain" id="PRO_5042169229" evidence="13">
    <location>
        <begin position="28"/>
        <end position="795"/>
    </location>
</feature>
<dbReference type="Pfam" id="PF07715">
    <property type="entry name" value="Plug"/>
    <property type="match status" value="1"/>
</dbReference>
<dbReference type="Gene3D" id="3.55.50.30">
    <property type="match status" value="1"/>
</dbReference>
<evidence type="ECO:0000256" key="10">
    <source>
        <dbReference type="ARBA" id="ARBA00023237"/>
    </source>
</evidence>
<dbReference type="PANTHER" id="PTHR32552">
    <property type="entry name" value="FERRICHROME IRON RECEPTOR-RELATED"/>
    <property type="match status" value="1"/>
</dbReference>
<gene>
    <name evidence="16" type="ORF">DFR51_0009</name>
    <name evidence="15" type="ORF">SmB9_29350</name>
</gene>
<sequence>MAYRDMRGALGISVAVCAIAVSGPAWAQSKQFDVPTQSAATGIPELARQADIQILVSERAVRGKTTKAVRGAMTVEQALRRLIAGTGLRIISSDGRTFTLAASDGADAATRSDTASSYEDDSGEIIVTAQKRDQRLQDVPISVTVLSGRTLDRSTSEGVRDALTAVPSVAVFTDYLGSGTNTTIRGVSAAFPHFAGSSPVAYYLDSVPFGLVTSAFSPDSNAYDLDRVEVLRGPQGTLYGSSALNGVVRVLTQEADLNNYEVKARGLVSGTYRGGANYRADGAINVPLIEGKLALRGVIGYQNNSGWIDQPNNKDANENETQTYRFKLNAQPTDRLSIGAFTWISRYDAGAPSFGYTNYKMSSVLDQAVKTDYDAYGLNIAYDFPGFTVSSATSYLNYYNIGHLGLDVPGFGASDTDYISFVESDIFSQEVNIHSSTDGNWRWSIGGIYRKGRDKSGLIFTGVLAAIPFPSGTNTSESYAFYGELTRLFFDRRLELTIGARHFHDTETATSRDSSVQFPPGRSVAKANTPRAVLTWHATDRHMLYASYGQGFRSGYPNNGSLLALYPDFPPLRPDRLYNYEIGAKGDFWNNRLGYDFAVYYTKWKDIQQQLTLPHPESPAGVNALYNSGTASGKGFDLSIFAKPIDGLTLNASFSWNDLSFDSDVLSAGEVLFAKGARPSGSPSTTASGSAEYQFPLGESGYKGTFSASVSYTSKITYRGIFAGAAALTDLGASDEMTVAKASFTIDAPQNWSATLFVDNINNWDGIAARTFVGIDDWNARVRPRTIGLQVAYRY</sequence>
<dbReference type="Proteomes" id="UP000276029">
    <property type="component" value="Unassembled WGS sequence"/>
</dbReference>
<keyword evidence="7" id="KW-0406">Ion transport</keyword>
<dbReference type="PROSITE" id="PS52016">
    <property type="entry name" value="TONB_DEPENDENT_REC_3"/>
    <property type="match status" value="1"/>
</dbReference>
<dbReference type="InterPro" id="IPR011662">
    <property type="entry name" value="Secretin/TonB_short_N"/>
</dbReference>
<dbReference type="KEGG" id="smic:SmB9_29350"/>
<proteinExistence type="inferred from homology"/>
<feature type="signal peptide" evidence="13">
    <location>
        <begin position="1"/>
        <end position="27"/>
    </location>
</feature>
<dbReference type="InterPro" id="IPR012910">
    <property type="entry name" value="Plug_dom"/>
</dbReference>
<dbReference type="PANTHER" id="PTHR32552:SF81">
    <property type="entry name" value="TONB-DEPENDENT OUTER MEMBRANE RECEPTOR"/>
    <property type="match status" value="1"/>
</dbReference>
<feature type="domain" description="Secretin/TonB short N-terminal" evidence="14">
    <location>
        <begin position="52"/>
        <end position="103"/>
    </location>
</feature>
<keyword evidence="18" id="KW-1185">Reference proteome</keyword>
<dbReference type="InterPro" id="IPR036942">
    <property type="entry name" value="Beta-barrel_TonB_sf"/>
</dbReference>
<dbReference type="EMBL" id="AP018711">
    <property type="protein sequence ID" value="BBE35277.1"/>
    <property type="molecule type" value="Genomic_DNA"/>
</dbReference>
<dbReference type="AlphaFoldDB" id="A0AAD1G1U8"/>
<dbReference type="Pfam" id="PF00593">
    <property type="entry name" value="TonB_dep_Rec_b-barrel"/>
    <property type="match status" value="1"/>
</dbReference>
<dbReference type="GO" id="GO:0006826">
    <property type="term" value="P:iron ion transport"/>
    <property type="evidence" value="ECO:0007669"/>
    <property type="project" value="UniProtKB-KW"/>
</dbReference>
<evidence type="ECO:0000313" key="17">
    <source>
        <dbReference type="Proteomes" id="UP000275727"/>
    </source>
</evidence>
<keyword evidence="3 11" id="KW-1134">Transmembrane beta strand</keyword>
<keyword evidence="6" id="KW-0408">Iron</keyword>
<protein>
    <submittedName>
        <fullName evidence="16">Outer membrane receptor protein involved in Fe transport</fullName>
    </submittedName>
    <submittedName>
        <fullName evidence="15">TonB-dependent receptor</fullName>
    </submittedName>
</protein>
<evidence type="ECO:0000256" key="8">
    <source>
        <dbReference type="ARBA" id="ARBA00023077"/>
    </source>
</evidence>
<dbReference type="InterPro" id="IPR039426">
    <property type="entry name" value="TonB-dep_rcpt-like"/>
</dbReference>
<evidence type="ECO:0000256" key="9">
    <source>
        <dbReference type="ARBA" id="ARBA00023136"/>
    </source>
</evidence>
<keyword evidence="2 11" id="KW-0813">Transport</keyword>
<dbReference type="SMART" id="SM00965">
    <property type="entry name" value="STN"/>
    <property type="match status" value="1"/>
</dbReference>
<keyword evidence="13" id="KW-0732">Signal</keyword>
<evidence type="ECO:0000256" key="11">
    <source>
        <dbReference type="PROSITE-ProRule" id="PRU01360"/>
    </source>
</evidence>
<evidence type="ECO:0000256" key="3">
    <source>
        <dbReference type="ARBA" id="ARBA00022452"/>
    </source>
</evidence>
<dbReference type="Pfam" id="PF07660">
    <property type="entry name" value="STN"/>
    <property type="match status" value="1"/>
</dbReference>
<keyword evidence="8 12" id="KW-0798">TonB box</keyword>
<keyword evidence="5 11" id="KW-0812">Transmembrane</keyword>
<evidence type="ECO:0000256" key="2">
    <source>
        <dbReference type="ARBA" id="ARBA00022448"/>
    </source>
</evidence>
<keyword evidence="10 11" id="KW-0998">Cell outer membrane</keyword>
<keyword evidence="9 11" id="KW-0472">Membrane</keyword>
<dbReference type="Proteomes" id="UP000275727">
    <property type="component" value="Chromosome"/>
</dbReference>
<keyword evidence="4" id="KW-0410">Iron transport</keyword>
<dbReference type="RefSeq" id="WP_121047033.1">
    <property type="nucleotide sequence ID" value="NZ_AP018711.1"/>
</dbReference>
<evidence type="ECO:0000313" key="18">
    <source>
        <dbReference type="Proteomes" id="UP000276029"/>
    </source>
</evidence>
<reference evidence="16 18" key="2">
    <citation type="submission" date="2018-10" db="EMBL/GenBank/DDBJ databases">
        <title>Genomic Encyclopedia of Type Strains, Phase IV (KMG-IV): sequencing the most valuable type-strain genomes for metagenomic binning, comparative biology and taxonomic classification.</title>
        <authorList>
            <person name="Goeker M."/>
        </authorList>
    </citation>
    <scope>NUCLEOTIDE SEQUENCE [LARGE SCALE GENOMIC DNA]</scope>
    <source>
        <strain evidence="16 18">DSM 19791</strain>
    </source>
</reference>
<comment type="subcellular location">
    <subcellularLocation>
        <location evidence="1 11">Cell outer membrane</location>
        <topology evidence="1 11">Multi-pass membrane protein</topology>
    </subcellularLocation>
</comment>
<evidence type="ECO:0000256" key="1">
    <source>
        <dbReference type="ARBA" id="ARBA00004571"/>
    </source>
</evidence>
<comment type="similarity">
    <text evidence="11 12">Belongs to the TonB-dependent receptor family.</text>
</comment>
<dbReference type="SUPFAM" id="SSF56935">
    <property type="entry name" value="Porins"/>
    <property type="match status" value="1"/>
</dbReference>
<evidence type="ECO:0000256" key="5">
    <source>
        <dbReference type="ARBA" id="ARBA00022692"/>
    </source>
</evidence>
<dbReference type="Gene3D" id="2.40.170.20">
    <property type="entry name" value="TonB-dependent receptor, beta-barrel domain"/>
    <property type="match status" value="1"/>
</dbReference>
<reference evidence="15 17" key="1">
    <citation type="submission" date="2018-06" db="EMBL/GenBank/DDBJ databases">
        <title>Complete Genome Sequence of the Microcystin-Degrading Bacterium Sphingosinicella microcystinivorans Strain B-9.</title>
        <authorList>
            <person name="Jin H."/>
            <person name="Nishizawa T."/>
            <person name="Guo Y."/>
            <person name="Nishizawa A."/>
            <person name="Park H."/>
            <person name="Kato H."/>
            <person name="Tsuji K."/>
            <person name="Harada K."/>
        </authorList>
    </citation>
    <scope>NUCLEOTIDE SEQUENCE [LARGE SCALE GENOMIC DNA]</scope>
    <source>
        <strain evidence="15 17">B9</strain>
    </source>
</reference>
<evidence type="ECO:0000256" key="7">
    <source>
        <dbReference type="ARBA" id="ARBA00023065"/>
    </source>
</evidence>
<evidence type="ECO:0000256" key="6">
    <source>
        <dbReference type="ARBA" id="ARBA00023004"/>
    </source>
</evidence>